<name>A0A518F0D0_9BACT</name>
<protein>
    <submittedName>
        <fullName evidence="3">Uncharacterized protein</fullName>
    </submittedName>
</protein>
<gene>
    <name evidence="3" type="ORF">Poly30_53450</name>
</gene>
<feature type="signal peptide" evidence="2">
    <location>
        <begin position="1"/>
        <end position="17"/>
    </location>
</feature>
<evidence type="ECO:0000313" key="4">
    <source>
        <dbReference type="Proteomes" id="UP000320390"/>
    </source>
</evidence>
<keyword evidence="4" id="KW-1185">Reference proteome</keyword>
<keyword evidence="2" id="KW-0732">Signal</keyword>
<reference evidence="3 4" key="1">
    <citation type="submission" date="2019-02" db="EMBL/GenBank/DDBJ databases">
        <title>Deep-cultivation of Planctomycetes and their phenomic and genomic characterization uncovers novel biology.</title>
        <authorList>
            <person name="Wiegand S."/>
            <person name="Jogler M."/>
            <person name="Boedeker C."/>
            <person name="Pinto D."/>
            <person name="Vollmers J."/>
            <person name="Rivas-Marin E."/>
            <person name="Kohn T."/>
            <person name="Peeters S.H."/>
            <person name="Heuer A."/>
            <person name="Rast P."/>
            <person name="Oberbeckmann S."/>
            <person name="Bunk B."/>
            <person name="Jeske O."/>
            <person name="Meyerdierks A."/>
            <person name="Storesund J.E."/>
            <person name="Kallscheuer N."/>
            <person name="Luecker S."/>
            <person name="Lage O.M."/>
            <person name="Pohl T."/>
            <person name="Merkel B.J."/>
            <person name="Hornburger P."/>
            <person name="Mueller R.-W."/>
            <person name="Bruemmer F."/>
            <person name="Labrenz M."/>
            <person name="Spormann A.M."/>
            <person name="Op den Camp H."/>
            <person name="Overmann J."/>
            <person name="Amann R."/>
            <person name="Jetten M.S.M."/>
            <person name="Mascher T."/>
            <person name="Medema M.H."/>
            <person name="Devos D.P."/>
            <person name="Kaster A.-K."/>
            <person name="Ovreas L."/>
            <person name="Rohde M."/>
            <person name="Galperin M.Y."/>
            <person name="Jogler C."/>
        </authorList>
    </citation>
    <scope>NUCLEOTIDE SEQUENCE [LARGE SCALE GENOMIC DNA]</scope>
    <source>
        <strain evidence="3 4">Poly30</strain>
    </source>
</reference>
<evidence type="ECO:0000313" key="3">
    <source>
        <dbReference type="EMBL" id="QDV09785.1"/>
    </source>
</evidence>
<proteinExistence type="predicted"/>
<feature type="region of interest" description="Disordered" evidence="1">
    <location>
        <begin position="25"/>
        <end position="69"/>
    </location>
</feature>
<dbReference type="RefSeq" id="WP_145204786.1">
    <property type="nucleotide sequence ID" value="NZ_CP036434.1"/>
</dbReference>
<sequence length="417" mass="46121" precursor="true">MHKLYLASLALVPVVFASCRSTQQEPPVLQLRSEPPEAPGMDFTKPAPVPPRAPSAPAALQVSAPPSPSYRQETIDEVFQDIYYLDAVPRAFPFDGDVDVVLSVPKGTNKSHRAALMGAFLAAGFPVKDAGEFSVASFHINDRPWWYDREGFQRVKLPEGVDLKDVAELPAQEYGGLSGMEIALEDPTSLWAPDLLANQNLESDYFLRLFEMSFDETDVNVELRKLFDPAELEAYREALSRTNASIAKFNENVDAYSASRATYAADFAAYVKRYEQWDRDQTRTLEKRQKAFAHLWGEWKSANADVIAAREVAGIAEASWTRARPDVPGFELPGIAVEASLREVAKVAPRSGAEIDALEQETSSAAVPCRRLRLLAEVVDAKTGHVVWVGEAVSLSRKGVRDSTLLRETVRRLTQAP</sequence>
<dbReference type="Proteomes" id="UP000320390">
    <property type="component" value="Chromosome"/>
</dbReference>
<dbReference type="EMBL" id="CP036434">
    <property type="protein sequence ID" value="QDV09785.1"/>
    <property type="molecule type" value="Genomic_DNA"/>
</dbReference>
<evidence type="ECO:0000256" key="2">
    <source>
        <dbReference type="SAM" id="SignalP"/>
    </source>
</evidence>
<evidence type="ECO:0000256" key="1">
    <source>
        <dbReference type="SAM" id="MobiDB-lite"/>
    </source>
</evidence>
<feature type="chain" id="PRO_5021981629" evidence="2">
    <location>
        <begin position="18"/>
        <end position="417"/>
    </location>
</feature>
<dbReference type="AlphaFoldDB" id="A0A518F0D0"/>
<dbReference type="PROSITE" id="PS51257">
    <property type="entry name" value="PROKAR_LIPOPROTEIN"/>
    <property type="match status" value="1"/>
</dbReference>
<organism evidence="3 4">
    <name type="scientific">Saltatorellus ferox</name>
    <dbReference type="NCBI Taxonomy" id="2528018"/>
    <lineage>
        <taxon>Bacteria</taxon>
        <taxon>Pseudomonadati</taxon>
        <taxon>Planctomycetota</taxon>
        <taxon>Planctomycetia</taxon>
        <taxon>Planctomycetia incertae sedis</taxon>
        <taxon>Saltatorellus</taxon>
    </lineage>
</organism>
<accession>A0A518F0D0</accession>